<evidence type="ECO:0000256" key="8">
    <source>
        <dbReference type="ARBA" id="ARBA00022777"/>
    </source>
</evidence>
<dbReference type="InterPro" id="IPR011055">
    <property type="entry name" value="Dup_hybrid_motif"/>
</dbReference>
<feature type="domain" description="PTS EIIC type-1" evidence="16">
    <location>
        <begin position="120"/>
        <end position="471"/>
    </location>
</feature>
<dbReference type="FunFam" id="3.30.1360.60:FF:000001">
    <property type="entry name" value="PTS system glucose-specific IIBC component PtsG"/>
    <property type="match status" value="1"/>
</dbReference>
<dbReference type="InterPro" id="IPR001996">
    <property type="entry name" value="PTS_IIB_1"/>
</dbReference>
<evidence type="ECO:0000256" key="2">
    <source>
        <dbReference type="ARBA" id="ARBA00022448"/>
    </source>
</evidence>
<dbReference type="NCBIfam" id="TIGR00830">
    <property type="entry name" value="PTBA"/>
    <property type="match status" value="1"/>
</dbReference>
<reference evidence="17" key="1">
    <citation type="submission" date="2020-10" db="EMBL/GenBank/DDBJ databases">
        <authorList>
            <person name="Gilroy R."/>
        </authorList>
    </citation>
    <scope>NUCLEOTIDE SEQUENCE</scope>
    <source>
        <strain evidence="17">ChiSxjej1B13-7041</strain>
    </source>
</reference>
<keyword evidence="8" id="KW-0418">Kinase</keyword>
<dbReference type="SUPFAM" id="SSF55604">
    <property type="entry name" value="Glucose permease domain IIB"/>
    <property type="match status" value="1"/>
</dbReference>
<feature type="transmembrane region" description="Helical" evidence="13">
    <location>
        <begin position="292"/>
        <end position="315"/>
    </location>
</feature>
<feature type="transmembrane region" description="Helical" evidence="13">
    <location>
        <begin position="112"/>
        <end position="130"/>
    </location>
</feature>
<evidence type="ECO:0000313" key="17">
    <source>
        <dbReference type="EMBL" id="HIR91902.1"/>
    </source>
</evidence>
<dbReference type="SUPFAM" id="SSF51261">
    <property type="entry name" value="Duplicated hybrid motif"/>
    <property type="match status" value="1"/>
</dbReference>
<evidence type="ECO:0000256" key="5">
    <source>
        <dbReference type="ARBA" id="ARBA00022679"/>
    </source>
</evidence>
<dbReference type="Gene3D" id="3.30.1360.60">
    <property type="entry name" value="Glucose permease domain IIB"/>
    <property type="match status" value="1"/>
</dbReference>
<evidence type="ECO:0000256" key="9">
    <source>
        <dbReference type="ARBA" id="ARBA00022989"/>
    </source>
</evidence>
<feature type="transmembrane region" description="Helical" evidence="13">
    <location>
        <begin position="403"/>
        <end position="429"/>
    </location>
</feature>
<dbReference type="PROSITE" id="PS01035">
    <property type="entry name" value="PTS_EIIB_TYPE_1_CYS"/>
    <property type="match status" value="1"/>
</dbReference>
<feature type="domain" description="PTS EIIB type-1" evidence="15">
    <location>
        <begin position="4"/>
        <end position="87"/>
    </location>
</feature>
<protein>
    <submittedName>
        <fullName evidence="17">PTS glucose transporter subunit IIA</fullName>
    </submittedName>
</protein>
<dbReference type="AlphaFoldDB" id="A0A9D1JF78"/>
<evidence type="ECO:0000256" key="4">
    <source>
        <dbReference type="ARBA" id="ARBA00022597"/>
    </source>
</evidence>
<organism evidence="17 18">
    <name type="scientific">Candidatus Egerieimonas intestinavium</name>
    <dbReference type="NCBI Taxonomy" id="2840777"/>
    <lineage>
        <taxon>Bacteria</taxon>
        <taxon>Bacillati</taxon>
        <taxon>Bacillota</taxon>
        <taxon>Clostridia</taxon>
        <taxon>Lachnospirales</taxon>
        <taxon>Lachnospiraceae</taxon>
        <taxon>Lachnospiraceae incertae sedis</taxon>
        <taxon>Candidatus Egerieimonas</taxon>
    </lineage>
</organism>
<dbReference type="CDD" id="cd00212">
    <property type="entry name" value="PTS_IIB_glc"/>
    <property type="match status" value="1"/>
</dbReference>
<dbReference type="NCBIfam" id="TIGR00826">
    <property type="entry name" value="EIIB_glc"/>
    <property type="match status" value="1"/>
</dbReference>
<evidence type="ECO:0000259" key="14">
    <source>
        <dbReference type="PROSITE" id="PS51093"/>
    </source>
</evidence>
<keyword evidence="7 13" id="KW-0812">Transmembrane</keyword>
<dbReference type="PROSITE" id="PS51103">
    <property type="entry name" value="PTS_EIIC_TYPE_1"/>
    <property type="match status" value="1"/>
</dbReference>
<evidence type="ECO:0000259" key="16">
    <source>
        <dbReference type="PROSITE" id="PS51103"/>
    </source>
</evidence>
<dbReference type="GO" id="GO:0008982">
    <property type="term" value="F:protein-N(PI)-phosphohistidine-sugar phosphotransferase activity"/>
    <property type="evidence" value="ECO:0007669"/>
    <property type="project" value="InterPro"/>
</dbReference>
<feature type="transmembrane region" description="Helical" evidence="13">
    <location>
        <begin position="435"/>
        <end position="455"/>
    </location>
</feature>
<reference evidence="17" key="2">
    <citation type="journal article" date="2021" name="PeerJ">
        <title>Extensive microbial diversity within the chicken gut microbiome revealed by metagenomics and culture.</title>
        <authorList>
            <person name="Gilroy R."/>
            <person name="Ravi A."/>
            <person name="Getino M."/>
            <person name="Pursley I."/>
            <person name="Horton D.L."/>
            <person name="Alikhan N.F."/>
            <person name="Baker D."/>
            <person name="Gharbi K."/>
            <person name="Hall N."/>
            <person name="Watson M."/>
            <person name="Adriaenssens E.M."/>
            <person name="Foster-Nyarko E."/>
            <person name="Jarju S."/>
            <person name="Secka A."/>
            <person name="Antonio M."/>
            <person name="Oren A."/>
            <person name="Chaudhuri R.R."/>
            <person name="La Ragione R."/>
            <person name="Hildebrand F."/>
            <person name="Pallen M.J."/>
        </authorList>
    </citation>
    <scope>NUCLEOTIDE SEQUENCE</scope>
    <source>
        <strain evidence="17">ChiSxjej1B13-7041</strain>
    </source>
</reference>
<dbReference type="InterPro" id="IPR013013">
    <property type="entry name" value="PTS_EIIC_1"/>
</dbReference>
<evidence type="ECO:0000256" key="7">
    <source>
        <dbReference type="ARBA" id="ARBA00022692"/>
    </source>
</evidence>
<dbReference type="PROSITE" id="PS00371">
    <property type="entry name" value="PTS_EIIA_TYPE_1_HIS"/>
    <property type="match status" value="1"/>
</dbReference>
<sequence length="648" mass="68746">MDYQKAAQEVYEKVGGKENLISAAHCATRLRLVIGDNSKCDKEGVENIDGVKGVFFASGQLQIIFGTGVVNKVYDEFIQIAGISASSKEEVKQAAASKANPFQRLIKMLGDIFVPIIPAIVASGFLMGIMEALNFMVNNGFIDLNTNSSIYVFAQLFSNTAYTFLPILIAFSAAKVFGANPFLGAVIGMIMIHPNLQNAWTVATEGVQSYQDVWFGLYSVKMVGYQGHVIPVIIAVFILAVIEKWLHKKVPAMFDLFVTPLVSVFITGYLTLSIIGPVFTTIENAILDGVQWLIAIPFGIGSFLMGGAYASTVVAGVHHMYTIIDMGQLAKYGLTYWLPLASAANIAQGGATLAVALKTRDKKLKSMAVPSALSAFMGITEPAIFGVNLRFGKPFLTASVGAACGALFASITGLGATGTGVTGIFGILLCLNAPLNYIIMFAISAGVSFALTWLFGYKNETPKPAAVQGENSQAASAGEKSGAQEKASQPAEEQKAIGEKAGVASPITGEAIPMTQVPDETFAAEVLGKGAAIIPDEGAVYAPFEGTVTTVFDTKHAIGLTGDNGVELLIHIGINTVELNGKYYEVKVAEGDRVKKGQLMVTFDKKGIADSGYNLTTPVIVTNSDQYQDIQLLKTGSLKAGDELLEVK</sequence>
<dbReference type="GO" id="GO:0009401">
    <property type="term" value="P:phosphoenolpyruvate-dependent sugar phosphotransferase system"/>
    <property type="evidence" value="ECO:0007669"/>
    <property type="project" value="UniProtKB-KW"/>
</dbReference>
<dbReference type="GO" id="GO:0015771">
    <property type="term" value="P:trehalose transport"/>
    <property type="evidence" value="ECO:0007669"/>
    <property type="project" value="TreeGrafter"/>
</dbReference>
<dbReference type="InterPro" id="IPR018113">
    <property type="entry name" value="PTrfase_EIIB_Cys"/>
</dbReference>
<keyword evidence="9 13" id="KW-1133">Transmembrane helix</keyword>
<feature type="transmembrane region" description="Helical" evidence="13">
    <location>
        <begin position="254"/>
        <end position="280"/>
    </location>
</feature>
<dbReference type="PANTHER" id="PTHR30175">
    <property type="entry name" value="PHOSPHOTRANSFERASE SYSTEM TRANSPORT PROTEIN"/>
    <property type="match status" value="1"/>
</dbReference>
<evidence type="ECO:0000256" key="12">
    <source>
        <dbReference type="SAM" id="MobiDB-lite"/>
    </source>
</evidence>
<dbReference type="Pfam" id="PF02378">
    <property type="entry name" value="PTS_EIIC"/>
    <property type="match status" value="1"/>
</dbReference>
<proteinExistence type="predicted"/>
<dbReference type="InterPro" id="IPR050558">
    <property type="entry name" value="PTS_Sugar-Specific_Components"/>
</dbReference>
<accession>A0A9D1JF78</accession>
<feature type="transmembrane region" description="Helical" evidence="13">
    <location>
        <begin position="223"/>
        <end position="242"/>
    </location>
</feature>
<dbReference type="GO" id="GO:0005886">
    <property type="term" value="C:plasma membrane"/>
    <property type="evidence" value="ECO:0007669"/>
    <property type="project" value="UniProtKB-SubCell"/>
</dbReference>
<dbReference type="Gene3D" id="2.70.70.10">
    <property type="entry name" value="Glucose Permease (Domain IIA)"/>
    <property type="match status" value="1"/>
</dbReference>
<dbReference type="FunFam" id="2.70.70.10:FF:000001">
    <property type="entry name" value="PTS system glucose-specific IIA component"/>
    <property type="match status" value="1"/>
</dbReference>
<keyword evidence="3" id="KW-1003">Cell membrane</keyword>
<evidence type="ECO:0000256" key="3">
    <source>
        <dbReference type="ARBA" id="ARBA00022475"/>
    </source>
</evidence>
<dbReference type="PANTHER" id="PTHR30175:SF7">
    <property type="entry name" value="NEGATIVE REGULATOR OF SACY ACTIVITY"/>
    <property type="match status" value="1"/>
</dbReference>
<feature type="region of interest" description="Disordered" evidence="12">
    <location>
        <begin position="465"/>
        <end position="495"/>
    </location>
</feature>
<dbReference type="GO" id="GO:0016301">
    <property type="term" value="F:kinase activity"/>
    <property type="evidence" value="ECO:0007669"/>
    <property type="project" value="UniProtKB-KW"/>
</dbReference>
<evidence type="ECO:0000256" key="13">
    <source>
        <dbReference type="SAM" id="Phobius"/>
    </source>
</evidence>
<dbReference type="Proteomes" id="UP000886841">
    <property type="component" value="Unassembled WGS sequence"/>
</dbReference>
<keyword evidence="2" id="KW-0813">Transport</keyword>
<feature type="transmembrane region" description="Helical" evidence="13">
    <location>
        <begin position="369"/>
        <end position="391"/>
    </location>
</feature>
<dbReference type="Pfam" id="PF00358">
    <property type="entry name" value="PTS_EIIA_1"/>
    <property type="match status" value="1"/>
</dbReference>
<name>A0A9D1JF78_9FIRM</name>
<gene>
    <name evidence="17" type="ORF">IAB98_00590</name>
</gene>
<dbReference type="InterPro" id="IPR001127">
    <property type="entry name" value="PTS_EIIA_1_perm"/>
</dbReference>
<dbReference type="InterPro" id="IPR003352">
    <property type="entry name" value="PTS_EIIC"/>
</dbReference>
<feature type="transmembrane region" description="Helical" evidence="13">
    <location>
        <begin position="150"/>
        <end position="170"/>
    </location>
</feature>
<feature type="active site" description="Phosphocysteine intermediate; for EIIB activity" evidence="11">
    <location>
        <position position="26"/>
    </location>
</feature>
<evidence type="ECO:0000256" key="11">
    <source>
        <dbReference type="PROSITE-ProRule" id="PRU00421"/>
    </source>
</evidence>
<feature type="domain" description="PTS EIIA type-1" evidence="14">
    <location>
        <begin position="519"/>
        <end position="623"/>
    </location>
</feature>
<comment type="caution">
    <text evidence="17">The sequence shown here is derived from an EMBL/GenBank/DDBJ whole genome shotgun (WGS) entry which is preliminary data.</text>
</comment>
<dbReference type="PROSITE" id="PS51093">
    <property type="entry name" value="PTS_EIIA_TYPE_1"/>
    <property type="match status" value="1"/>
</dbReference>
<dbReference type="EMBL" id="DVHU01000007">
    <property type="protein sequence ID" value="HIR91902.1"/>
    <property type="molecule type" value="Genomic_DNA"/>
</dbReference>
<evidence type="ECO:0000256" key="10">
    <source>
        <dbReference type="ARBA" id="ARBA00023136"/>
    </source>
</evidence>
<dbReference type="Pfam" id="PF00367">
    <property type="entry name" value="PTS_EIIB"/>
    <property type="match status" value="1"/>
</dbReference>
<evidence type="ECO:0000313" key="18">
    <source>
        <dbReference type="Proteomes" id="UP000886841"/>
    </source>
</evidence>
<keyword evidence="10 13" id="KW-0472">Membrane</keyword>
<evidence type="ECO:0000256" key="6">
    <source>
        <dbReference type="ARBA" id="ARBA00022683"/>
    </source>
</evidence>
<evidence type="ECO:0000256" key="1">
    <source>
        <dbReference type="ARBA" id="ARBA00004651"/>
    </source>
</evidence>
<feature type="transmembrane region" description="Helical" evidence="13">
    <location>
        <begin position="336"/>
        <end position="357"/>
    </location>
</feature>
<dbReference type="GO" id="GO:0090589">
    <property type="term" value="F:protein-phosphocysteine-trehalose phosphotransferase system transporter activity"/>
    <property type="evidence" value="ECO:0007669"/>
    <property type="project" value="TreeGrafter"/>
</dbReference>
<keyword evidence="5" id="KW-0808">Transferase</keyword>
<comment type="subcellular location">
    <subcellularLocation>
        <location evidence="1">Cell membrane</location>
        <topology evidence="1">Multi-pass membrane protein</topology>
    </subcellularLocation>
</comment>
<dbReference type="InterPro" id="IPR036878">
    <property type="entry name" value="Glu_permease_IIB"/>
</dbReference>
<dbReference type="PROSITE" id="PS51098">
    <property type="entry name" value="PTS_EIIB_TYPE_1"/>
    <property type="match status" value="1"/>
</dbReference>
<evidence type="ECO:0000259" key="15">
    <source>
        <dbReference type="PROSITE" id="PS51098"/>
    </source>
</evidence>
<keyword evidence="4 17" id="KW-0762">Sugar transport</keyword>
<keyword evidence="6" id="KW-0598">Phosphotransferase system</keyword>